<sequence>MKKNITTNEINSNIRLILELRVSPSVFIAPQAYAPALSRSNCVKCNISLLSPDIRIPYIRMYLYLHATRITRLSSTMLPENQGFDERHVSSALLFSDVTFKVFLFRQITQSFYFTSLSLCEVISAFRIGSPSRSQVIFAAGYDPHDSQRNGVGCPASSLMYYSTLFVPIFLKYVKSVLNLHQTLIFAFC</sequence>
<reference evidence="1" key="1">
    <citation type="submission" date="2020-05" db="UniProtKB">
        <authorList>
            <consortium name="EnsemblMetazoa"/>
        </authorList>
    </citation>
    <scope>IDENTIFICATION</scope>
    <source>
        <strain evidence="1">TTRI</strain>
    </source>
</reference>
<keyword evidence="2" id="KW-1185">Reference proteome</keyword>
<name>A0A1A9VM53_GLOAU</name>
<organism evidence="1 2">
    <name type="scientific">Glossina austeni</name>
    <name type="common">Savannah tsetse fly</name>
    <dbReference type="NCBI Taxonomy" id="7395"/>
    <lineage>
        <taxon>Eukaryota</taxon>
        <taxon>Metazoa</taxon>
        <taxon>Ecdysozoa</taxon>
        <taxon>Arthropoda</taxon>
        <taxon>Hexapoda</taxon>
        <taxon>Insecta</taxon>
        <taxon>Pterygota</taxon>
        <taxon>Neoptera</taxon>
        <taxon>Endopterygota</taxon>
        <taxon>Diptera</taxon>
        <taxon>Brachycera</taxon>
        <taxon>Muscomorpha</taxon>
        <taxon>Hippoboscoidea</taxon>
        <taxon>Glossinidae</taxon>
        <taxon>Glossina</taxon>
    </lineage>
</organism>
<dbReference type="EnsemblMetazoa" id="GAUT041390-RA">
    <property type="protein sequence ID" value="GAUT041390-PA"/>
    <property type="gene ID" value="GAUT041390"/>
</dbReference>
<proteinExistence type="predicted"/>
<evidence type="ECO:0000313" key="2">
    <source>
        <dbReference type="Proteomes" id="UP000078200"/>
    </source>
</evidence>
<dbReference type="AlphaFoldDB" id="A0A1A9VM53"/>
<dbReference type="Proteomes" id="UP000078200">
    <property type="component" value="Unassembled WGS sequence"/>
</dbReference>
<dbReference type="VEuPathDB" id="VectorBase:GAUT041390"/>
<protein>
    <submittedName>
        <fullName evidence="1">Uncharacterized protein</fullName>
    </submittedName>
</protein>
<evidence type="ECO:0000313" key="1">
    <source>
        <dbReference type="EnsemblMetazoa" id="GAUT041390-PA"/>
    </source>
</evidence>
<accession>A0A1A9VM53</accession>